<evidence type="ECO:0000256" key="1">
    <source>
        <dbReference type="SAM" id="MobiDB-lite"/>
    </source>
</evidence>
<feature type="transmembrane region" description="Helical" evidence="2">
    <location>
        <begin position="121"/>
        <end position="140"/>
    </location>
</feature>
<evidence type="ECO:0000256" key="2">
    <source>
        <dbReference type="SAM" id="Phobius"/>
    </source>
</evidence>
<sequence length="190" mass="21409">MDTDRCSTTTVRAAHKANRPTEFSSRELLRTVRKTNGVQLNVNPCRRPQLAQPQQPTGDEDERRRKRRKRTSQPQLIEQTQLHPRTSPCPSRALSYGIAMETGKQHHRRYGPPRKITQRRALVTAWCVGLMLLHLVSLAASTPMSIKLNDWQRVAPVGREIEKENFGTGHHAGLNYASGFRLSGTGHSGT</sequence>
<reference evidence="4" key="1">
    <citation type="submission" date="2013-09" db="EMBL/GenBank/DDBJ databases">
        <title>The Genome Sequence of Anopheles culicifacies species A.</title>
        <authorList>
            <consortium name="The Broad Institute Genomics Platform"/>
            <person name="Neafsey D.E."/>
            <person name="Besansky N."/>
            <person name="Howell P."/>
            <person name="Walton C."/>
            <person name="Young S.K."/>
            <person name="Zeng Q."/>
            <person name="Gargeya S."/>
            <person name="Fitzgerald M."/>
            <person name="Haas B."/>
            <person name="Abouelleil A."/>
            <person name="Allen A.W."/>
            <person name="Alvarado L."/>
            <person name="Arachchi H.M."/>
            <person name="Berlin A.M."/>
            <person name="Chapman S.B."/>
            <person name="Gainer-Dewar J."/>
            <person name="Goldberg J."/>
            <person name="Griggs A."/>
            <person name="Gujja S."/>
            <person name="Hansen M."/>
            <person name="Howarth C."/>
            <person name="Imamovic A."/>
            <person name="Ireland A."/>
            <person name="Larimer J."/>
            <person name="McCowan C."/>
            <person name="Murphy C."/>
            <person name="Pearson M."/>
            <person name="Poon T.W."/>
            <person name="Priest M."/>
            <person name="Roberts A."/>
            <person name="Saif S."/>
            <person name="Shea T."/>
            <person name="Sisk P."/>
            <person name="Sykes S."/>
            <person name="Wortman J."/>
            <person name="Nusbaum C."/>
            <person name="Birren B."/>
        </authorList>
    </citation>
    <scope>NUCLEOTIDE SEQUENCE [LARGE SCALE GENOMIC DNA]</scope>
    <source>
        <strain evidence="4">A-37</strain>
    </source>
</reference>
<accession>A0A182MSD1</accession>
<keyword evidence="2" id="KW-0472">Membrane</keyword>
<feature type="compositionally biased region" description="Polar residues" evidence="1">
    <location>
        <begin position="72"/>
        <end position="84"/>
    </location>
</feature>
<dbReference type="Proteomes" id="UP000075883">
    <property type="component" value="Unassembled WGS sequence"/>
</dbReference>
<dbReference type="EnsemblMetazoa" id="ACUA025097-RA">
    <property type="protein sequence ID" value="ACUA025097-PA"/>
    <property type="gene ID" value="ACUA025097"/>
</dbReference>
<evidence type="ECO:0000313" key="3">
    <source>
        <dbReference type="EnsemblMetazoa" id="ACUA025097-PA"/>
    </source>
</evidence>
<dbReference type="AlphaFoldDB" id="A0A182MSD1"/>
<evidence type="ECO:0000313" key="4">
    <source>
        <dbReference type="Proteomes" id="UP000075883"/>
    </source>
</evidence>
<dbReference type="EMBL" id="AXCM01002637">
    <property type="status" value="NOT_ANNOTATED_CDS"/>
    <property type="molecule type" value="Genomic_DNA"/>
</dbReference>
<feature type="region of interest" description="Disordered" evidence="1">
    <location>
        <begin position="1"/>
        <end position="92"/>
    </location>
</feature>
<organism evidence="3 4">
    <name type="scientific">Anopheles culicifacies</name>
    <dbReference type="NCBI Taxonomy" id="139723"/>
    <lineage>
        <taxon>Eukaryota</taxon>
        <taxon>Metazoa</taxon>
        <taxon>Ecdysozoa</taxon>
        <taxon>Arthropoda</taxon>
        <taxon>Hexapoda</taxon>
        <taxon>Insecta</taxon>
        <taxon>Pterygota</taxon>
        <taxon>Neoptera</taxon>
        <taxon>Endopterygota</taxon>
        <taxon>Diptera</taxon>
        <taxon>Nematocera</taxon>
        <taxon>Culicoidea</taxon>
        <taxon>Culicidae</taxon>
        <taxon>Anophelinae</taxon>
        <taxon>Anopheles</taxon>
        <taxon>culicifacies species complex</taxon>
    </lineage>
</organism>
<reference evidence="3" key="2">
    <citation type="submission" date="2020-05" db="UniProtKB">
        <authorList>
            <consortium name="EnsemblMetazoa"/>
        </authorList>
    </citation>
    <scope>IDENTIFICATION</scope>
    <source>
        <strain evidence="3">A-37</strain>
    </source>
</reference>
<feature type="compositionally biased region" description="Polar residues" evidence="1">
    <location>
        <begin position="1"/>
        <end position="11"/>
    </location>
</feature>
<keyword evidence="2" id="KW-1133">Transmembrane helix</keyword>
<keyword evidence="2" id="KW-0812">Transmembrane</keyword>
<name>A0A182MSD1_9DIPT</name>
<keyword evidence="4" id="KW-1185">Reference proteome</keyword>
<proteinExistence type="predicted"/>
<dbReference type="VEuPathDB" id="VectorBase:ACUA025097"/>
<protein>
    <submittedName>
        <fullName evidence="3">Uncharacterized protein</fullName>
    </submittedName>
</protein>